<dbReference type="GO" id="GO:0140359">
    <property type="term" value="F:ABC-type transporter activity"/>
    <property type="evidence" value="ECO:0007669"/>
    <property type="project" value="InterPro"/>
</dbReference>
<dbReference type="AlphaFoldDB" id="A0A511FDA1"/>
<dbReference type="PRINTS" id="PR00164">
    <property type="entry name" value="ABC2TRNSPORT"/>
</dbReference>
<evidence type="ECO:0000256" key="2">
    <source>
        <dbReference type="ARBA" id="ARBA00022692"/>
    </source>
</evidence>
<evidence type="ECO:0000313" key="8">
    <source>
        <dbReference type="EMBL" id="GEL47226.1"/>
    </source>
</evidence>
<accession>A0A511FDA1</accession>
<keyword evidence="6" id="KW-0813">Transport</keyword>
<evidence type="ECO:0000313" key="10">
    <source>
        <dbReference type="Proteomes" id="UP000321723"/>
    </source>
</evidence>
<comment type="caution">
    <text evidence="8">The sequence shown here is derived from an EMBL/GenBank/DDBJ whole genome shotgun (WGS) entry which is preliminary data.</text>
</comment>
<feature type="transmembrane region" description="Helical" evidence="6">
    <location>
        <begin position="133"/>
        <end position="158"/>
    </location>
</feature>
<evidence type="ECO:0000256" key="3">
    <source>
        <dbReference type="ARBA" id="ARBA00022989"/>
    </source>
</evidence>
<dbReference type="EMBL" id="JACHDN010000001">
    <property type="protein sequence ID" value="MBB5474211.1"/>
    <property type="molecule type" value="Genomic_DNA"/>
</dbReference>
<keyword evidence="4 6" id="KW-0472">Membrane</keyword>
<dbReference type="EMBL" id="BJVQ01000033">
    <property type="protein sequence ID" value="GEL47226.1"/>
    <property type="molecule type" value="Genomic_DNA"/>
</dbReference>
<keyword evidence="10" id="KW-1185">Reference proteome</keyword>
<reference evidence="9 11" key="2">
    <citation type="submission" date="2020-08" db="EMBL/GenBank/DDBJ databases">
        <title>Sequencing the genomes of 1000 actinobacteria strains.</title>
        <authorList>
            <person name="Klenk H.-P."/>
        </authorList>
    </citation>
    <scope>NUCLEOTIDE SEQUENCE [LARGE SCALE GENOMIC DNA]</scope>
    <source>
        <strain evidence="9 11">DSM 9581</strain>
    </source>
</reference>
<feature type="transmembrane region" description="Helical" evidence="6">
    <location>
        <begin position="39"/>
        <end position="61"/>
    </location>
</feature>
<evidence type="ECO:0000256" key="6">
    <source>
        <dbReference type="RuleBase" id="RU361157"/>
    </source>
</evidence>
<evidence type="ECO:0000313" key="11">
    <source>
        <dbReference type="Proteomes" id="UP000564629"/>
    </source>
</evidence>
<feature type="transmembrane region" description="Helical" evidence="6">
    <location>
        <begin position="249"/>
        <end position="272"/>
    </location>
</feature>
<reference evidence="8 10" key="1">
    <citation type="submission" date="2019-07" db="EMBL/GenBank/DDBJ databases">
        <title>Whole genome shotgun sequence of Cellulomonas hominis NBRC 16055.</title>
        <authorList>
            <person name="Hosoyama A."/>
            <person name="Uohara A."/>
            <person name="Ohji S."/>
            <person name="Ichikawa N."/>
        </authorList>
    </citation>
    <scope>NUCLEOTIDE SEQUENCE [LARGE SCALE GENOMIC DNA]</scope>
    <source>
        <strain evidence="8 10">NBRC 16055</strain>
    </source>
</reference>
<name>A0A511FDA1_9CELL</name>
<keyword evidence="2 6" id="KW-0812">Transmembrane</keyword>
<dbReference type="InterPro" id="IPR013525">
    <property type="entry name" value="ABC2_TM"/>
</dbReference>
<comment type="caution">
    <text evidence="6">Lacks conserved residue(s) required for the propagation of feature annotation.</text>
</comment>
<evidence type="ECO:0000259" key="7">
    <source>
        <dbReference type="PROSITE" id="PS51012"/>
    </source>
</evidence>
<comment type="similarity">
    <text evidence="6">Belongs to the ABC-2 integral membrane protein family.</text>
</comment>
<evidence type="ECO:0000256" key="5">
    <source>
        <dbReference type="ARBA" id="ARBA00023251"/>
    </source>
</evidence>
<dbReference type="PIRSF" id="PIRSF006648">
    <property type="entry name" value="DrrB"/>
    <property type="match status" value="1"/>
</dbReference>
<organism evidence="8 10">
    <name type="scientific">Cellulomonas hominis</name>
    <dbReference type="NCBI Taxonomy" id="156981"/>
    <lineage>
        <taxon>Bacteria</taxon>
        <taxon>Bacillati</taxon>
        <taxon>Actinomycetota</taxon>
        <taxon>Actinomycetes</taxon>
        <taxon>Micrococcales</taxon>
        <taxon>Cellulomonadaceae</taxon>
        <taxon>Cellulomonas</taxon>
    </lineage>
</organism>
<feature type="domain" description="ABC transmembrane type-2" evidence="7">
    <location>
        <begin position="43"/>
        <end position="279"/>
    </location>
</feature>
<keyword evidence="6" id="KW-1003">Cell membrane</keyword>
<dbReference type="OrthoDB" id="9778589at2"/>
<proteinExistence type="inferred from homology"/>
<evidence type="ECO:0000256" key="1">
    <source>
        <dbReference type="ARBA" id="ARBA00004141"/>
    </source>
</evidence>
<dbReference type="InterPro" id="IPR047817">
    <property type="entry name" value="ABC2_TM_bact-type"/>
</dbReference>
<evidence type="ECO:0000313" key="9">
    <source>
        <dbReference type="EMBL" id="MBB5474211.1"/>
    </source>
</evidence>
<dbReference type="Pfam" id="PF01061">
    <property type="entry name" value="ABC2_membrane"/>
    <property type="match status" value="1"/>
</dbReference>
<gene>
    <name evidence="8" type="ORF">CHO01_23420</name>
    <name evidence="9" type="ORF">HNR08_002947</name>
</gene>
<dbReference type="Proteomes" id="UP000564629">
    <property type="component" value="Unassembled WGS sequence"/>
</dbReference>
<evidence type="ECO:0000256" key="4">
    <source>
        <dbReference type="ARBA" id="ARBA00023136"/>
    </source>
</evidence>
<keyword evidence="5" id="KW-0046">Antibiotic resistance</keyword>
<dbReference type="RefSeq" id="WP_146838151.1">
    <property type="nucleotide sequence ID" value="NZ_BJVQ01000033.1"/>
</dbReference>
<feature type="transmembrane region" description="Helical" evidence="6">
    <location>
        <begin position="81"/>
        <end position="104"/>
    </location>
</feature>
<dbReference type="GO" id="GO:0043190">
    <property type="term" value="C:ATP-binding cassette (ABC) transporter complex"/>
    <property type="evidence" value="ECO:0007669"/>
    <property type="project" value="InterPro"/>
</dbReference>
<feature type="transmembrane region" description="Helical" evidence="6">
    <location>
        <begin position="164"/>
        <end position="186"/>
    </location>
</feature>
<keyword evidence="3 6" id="KW-1133">Transmembrane helix</keyword>
<dbReference type="InterPro" id="IPR051784">
    <property type="entry name" value="Nod_factor_ABC_transporter"/>
</dbReference>
<dbReference type="GO" id="GO:0046677">
    <property type="term" value="P:response to antibiotic"/>
    <property type="evidence" value="ECO:0007669"/>
    <property type="project" value="UniProtKB-KW"/>
</dbReference>
<sequence>MTAPAQVQDPAALARDAARRPRRLGALYVAEYRLRSAKAYGWTIVVSSIGVPLLYLLGLGRGLQTFVGDLGTGPDGAPVDYLVFVAPALLVTAAVSIATEEFTYTVMEGFKWRRTFWAVNATPVQPAQITAGLALAVGARMLVTSVAYYLIIVAFGAVGDPLGAALLPLIGLLAGMAFGLPLLAYAASLTEDKGQFAVVRRFVFTPMFLFSGTFYPLDTLPGWLHWIGWISPVWHGTELGRAASYGAPIGAGMAAVHVVFLVALAAGGWWAARRRFERRLR</sequence>
<protein>
    <recommendedName>
        <fullName evidence="6">Transport permease protein</fullName>
    </recommendedName>
</protein>
<dbReference type="Proteomes" id="UP000321723">
    <property type="component" value="Unassembled WGS sequence"/>
</dbReference>
<dbReference type="InterPro" id="IPR000412">
    <property type="entry name" value="ABC_2_transport"/>
</dbReference>
<dbReference type="PROSITE" id="PS51012">
    <property type="entry name" value="ABC_TM2"/>
    <property type="match status" value="1"/>
</dbReference>
<dbReference type="PANTHER" id="PTHR43229:SF2">
    <property type="entry name" value="NODULATION PROTEIN J"/>
    <property type="match status" value="1"/>
</dbReference>
<dbReference type="PANTHER" id="PTHR43229">
    <property type="entry name" value="NODULATION PROTEIN J"/>
    <property type="match status" value="1"/>
</dbReference>
<comment type="subcellular location">
    <subcellularLocation>
        <location evidence="6">Cell membrane</location>
        <topology evidence="6">Multi-pass membrane protein</topology>
    </subcellularLocation>
    <subcellularLocation>
        <location evidence="1">Membrane</location>
        <topology evidence="1">Multi-pass membrane protein</topology>
    </subcellularLocation>
</comment>